<keyword evidence="1" id="KW-0805">Transcription regulation</keyword>
<dbReference type="PROSITE" id="PS50932">
    <property type="entry name" value="HTH_LACI_2"/>
    <property type="match status" value="1"/>
</dbReference>
<comment type="caution">
    <text evidence="5">The sequence shown here is derived from an EMBL/GenBank/DDBJ whole genome shotgun (WGS) entry which is preliminary data.</text>
</comment>
<dbReference type="InterPro" id="IPR001761">
    <property type="entry name" value="Peripla_BP/Lac1_sug-bd_dom"/>
</dbReference>
<dbReference type="InterPro" id="IPR028082">
    <property type="entry name" value="Peripla_BP_I"/>
</dbReference>
<sequence length="357" mass="39979">MTITIKDIANKANVSITTVSRVLNNKKGGIGDETRKRILKIIEELDYSPDSIARSMKTKKTKSIGLIIPDIRNPYFPELVRGVEEVANKCKYNVLLYNTDGNKNKELESLRLIKENKVDGIIFTSSNPGTFNENNKYFIEKDSPIIFIDREPEIESYSGLFLNNEKAGYIATKHLIDLNHKNIGCITGPKQIQNSQQRLTGYKKALNDAGVDVNEDIILNGDYQMQGGYEAAKRLIENKAVTAIFALNDLMAFGVYKAAQEFDVQIPKELSVVGFDNLSFNELLTPKLTTIDQNVSNMGKVAAKLLLKKLGSGGGMQNKSIYLDPKLIIRESTTFYKIASSSFKLRRSKNFEKTSNI</sequence>
<protein>
    <submittedName>
        <fullName evidence="5">LacI family transcriptional regulator</fullName>
    </submittedName>
</protein>
<dbReference type="SUPFAM" id="SSF53822">
    <property type="entry name" value="Periplasmic binding protein-like I"/>
    <property type="match status" value="1"/>
</dbReference>
<dbReference type="PANTHER" id="PTHR30146:SF109">
    <property type="entry name" value="HTH-TYPE TRANSCRIPTIONAL REGULATOR GALS"/>
    <property type="match status" value="1"/>
</dbReference>
<dbReference type="PROSITE" id="PS00356">
    <property type="entry name" value="HTH_LACI_1"/>
    <property type="match status" value="1"/>
</dbReference>
<dbReference type="Gene3D" id="1.10.260.40">
    <property type="entry name" value="lambda repressor-like DNA-binding domains"/>
    <property type="match status" value="1"/>
</dbReference>
<proteinExistence type="predicted"/>
<dbReference type="InterPro" id="IPR010982">
    <property type="entry name" value="Lambda_DNA-bd_dom_sf"/>
</dbReference>
<keyword evidence="6" id="KW-1185">Reference proteome</keyword>
<keyword evidence="3" id="KW-0804">Transcription</keyword>
<organism evidence="5 6">
    <name type="scientific">Evansella vedderi</name>
    <dbReference type="NCBI Taxonomy" id="38282"/>
    <lineage>
        <taxon>Bacteria</taxon>
        <taxon>Bacillati</taxon>
        <taxon>Bacillota</taxon>
        <taxon>Bacilli</taxon>
        <taxon>Bacillales</taxon>
        <taxon>Bacillaceae</taxon>
        <taxon>Evansella</taxon>
    </lineage>
</organism>
<reference evidence="5 6" key="1">
    <citation type="submission" date="2023-07" db="EMBL/GenBank/DDBJ databases">
        <title>Genomic Encyclopedia of Type Strains, Phase IV (KMG-IV): sequencing the most valuable type-strain genomes for metagenomic binning, comparative biology and taxonomic classification.</title>
        <authorList>
            <person name="Goeker M."/>
        </authorList>
    </citation>
    <scope>NUCLEOTIDE SEQUENCE [LARGE SCALE GENOMIC DNA]</scope>
    <source>
        <strain evidence="5 6">DSM 9768</strain>
    </source>
</reference>
<evidence type="ECO:0000256" key="1">
    <source>
        <dbReference type="ARBA" id="ARBA00023015"/>
    </source>
</evidence>
<dbReference type="PANTHER" id="PTHR30146">
    <property type="entry name" value="LACI-RELATED TRANSCRIPTIONAL REPRESSOR"/>
    <property type="match status" value="1"/>
</dbReference>
<name>A0ABT9ZNY2_9BACI</name>
<dbReference type="SUPFAM" id="SSF47413">
    <property type="entry name" value="lambda repressor-like DNA-binding domains"/>
    <property type="match status" value="1"/>
</dbReference>
<evidence type="ECO:0000256" key="2">
    <source>
        <dbReference type="ARBA" id="ARBA00023125"/>
    </source>
</evidence>
<feature type="domain" description="HTH lacI-type" evidence="4">
    <location>
        <begin position="3"/>
        <end position="58"/>
    </location>
</feature>
<dbReference type="CDD" id="cd06267">
    <property type="entry name" value="PBP1_LacI_sugar_binding-like"/>
    <property type="match status" value="1"/>
</dbReference>
<dbReference type="InterPro" id="IPR000843">
    <property type="entry name" value="HTH_LacI"/>
</dbReference>
<dbReference type="CDD" id="cd01392">
    <property type="entry name" value="HTH_LacI"/>
    <property type="match status" value="1"/>
</dbReference>
<evidence type="ECO:0000259" key="4">
    <source>
        <dbReference type="PROSITE" id="PS50932"/>
    </source>
</evidence>
<dbReference type="Proteomes" id="UP001230005">
    <property type="component" value="Unassembled WGS sequence"/>
</dbReference>
<dbReference type="Pfam" id="PF00356">
    <property type="entry name" value="LacI"/>
    <property type="match status" value="1"/>
</dbReference>
<keyword evidence="2" id="KW-0238">DNA-binding</keyword>
<dbReference type="PRINTS" id="PR00036">
    <property type="entry name" value="HTHLACI"/>
</dbReference>
<evidence type="ECO:0000313" key="5">
    <source>
        <dbReference type="EMBL" id="MDQ0252947.1"/>
    </source>
</evidence>
<dbReference type="RefSeq" id="WP_307320952.1">
    <property type="nucleotide sequence ID" value="NZ_JAUSUG010000001.1"/>
</dbReference>
<dbReference type="SMART" id="SM00354">
    <property type="entry name" value="HTH_LACI"/>
    <property type="match status" value="1"/>
</dbReference>
<evidence type="ECO:0000313" key="6">
    <source>
        <dbReference type="Proteomes" id="UP001230005"/>
    </source>
</evidence>
<dbReference type="Pfam" id="PF00532">
    <property type="entry name" value="Peripla_BP_1"/>
    <property type="match status" value="1"/>
</dbReference>
<gene>
    <name evidence="5" type="ORF">J2S74_000319</name>
</gene>
<evidence type="ECO:0000256" key="3">
    <source>
        <dbReference type="ARBA" id="ARBA00023163"/>
    </source>
</evidence>
<dbReference type="Gene3D" id="3.40.50.2300">
    <property type="match status" value="2"/>
</dbReference>
<dbReference type="EMBL" id="JAUSUG010000001">
    <property type="protein sequence ID" value="MDQ0252947.1"/>
    <property type="molecule type" value="Genomic_DNA"/>
</dbReference>
<accession>A0ABT9ZNY2</accession>